<dbReference type="GO" id="GO:0035720">
    <property type="term" value="P:intraciliary anterograde transport"/>
    <property type="evidence" value="ECO:0007669"/>
    <property type="project" value="TreeGrafter"/>
</dbReference>
<dbReference type="AlphaFoldDB" id="A0A6P6S267"/>
<dbReference type="GO" id="GO:0097546">
    <property type="term" value="C:ciliary base"/>
    <property type="evidence" value="ECO:0007669"/>
    <property type="project" value="TreeGrafter"/>
</dbReference>
<dbReference type="RefSeq" id="XP_026194223.1">
    <property type="nucleotide sequence ID" value="XM_026338438.1"/>
</dbReference>
<keyword evidence="4" id="KW-0802">TPR repeat</keyword>
<evidence type="ECO:0000256" key="3">
    <source>
        <dbReference type="ARBA" id="ARBA00022737"/>
    </source>
</evidence>
<evidence type="ECO:0000256" key="1">
    <source>
        <dbReference type="ARBA" id="ARBA00004138"/>
    </source>
</evidence>
<name>A0A6P6S267_9EIME</name>
<dbReference type="Gene3D" id="1.25.40.10">
    <property type="entry name" value="Tetratricopeptide repeat domain"/>
    <property type="match status" value="1"/>
</dbReference>
<keyword evidence="5" id="KW-0966">Cell projection</keyword>
<evidence type="ECO:0000313" key="6">
    <source>
        <dbReference type="Proteomes" id="UP000515125"/>
    </source>
</evidence>
<evidence type="ECO:0000256" key="4">
    <source>
        <dbReference type="ARBA" id="ARBA00022803"/>
    </source>
</evidence>
<dbReference type="SUPFAM" id="SSF48452">
    <property type="entry name" value="TPR-like"/>
    <property type="match status" value="1"/>
</dbReference>
<accession>A0A6P6S267</accession>
<organism evidence="6 7">
    <name type="scientific">Cyclospora cayetanensis</name>
    <dbReference type="NCBI Taxonomy" id="88456"/>
    <lineage>
        <taxon>Eukaryota</taxon>
        <taxon>Sar</taxon>
        <taxon>Alveolata</taxon>
        <taxon>Apicomplexa</taxon>
        <taxon>Conoidasida</taxon>
        <taxon>Coccidia</taxon>
        <taxon>Eucoccidiorida</taxon>
        <taxon>Eimeriorina</taxon>
        <taxon>Eimeriidae</taxon>
        <taxon>Cyclospora</taxon>
    </lineage>
</organism>
<dbReference type="PANTHER" id="PTHR14781">
    <property type="entry name" value="INTRAFLAGELLAR TRANSPORT PROTEIN 56"/>
    <property type="match status" value="1"/>
</dbReference>
<dbReference type="OrthoDB" id="95390at2759"/>
<dbReference type="PANTHER" id="PTHR14781:SF0">
    <property type="entry name" value="INTRAFLAGELLAR TRANSPORT PROTEIN 56"/>
    <property type="match status" value="1"/>
</dbReference>
<dbReference type="GO" id="GO:0035735">
    <property type="term" value="P:intraciliary transport involved in cilium assembly"/>
    <property type="evidence" value="ECO:0007669"/>
    <property type="project" value="TreeGrafter"/>
</dbReference>
<dbReference type="GO" id="GO:0120170">
    <property type="term" value="F:intraciliary transport particle B binding"/>
    <property type="evidence" value="ECO:0007669"/>
    <property type="project" value="TreeGrafter"/>
</dbReference>
<comment type="subcellular location">
    <subcellularLocation>
        <location evidence="1">Cell projection</location>
        <location evidence="1">Cilium</location>
    </subcellularLocation>
</comment>
<evidence type="ECO:0000256" key="2">
    <source>
        <dbReference type="ARBA" id="ARBA00007834"/>
    </source>
</evidence>
<dbReference type="Proteomes" id="UP000515125">
    <property type="component" value="Unplaced"/>
</dbReference>
<evidence type="ECO:0000313" key="7">
    <source>
        <dbReference type="RefSeq" id="XP_026194223.1"/>
    </source>
</evidence>
<gene>
    <name evidence="7" type="primary">LOC34621296</name>
</gene>
<keyword evidence="3" id="KW-0677">Repeat</keyword>
<dbReference type="Pfam" id="PF13432">
    <property type="entry name" value="TPR_16"/>
    <property type="match status" value="2"/>
</dbReference>
<dbReference type="InterPro" id="IPR030511">
    <property type="entry name" value="TTC26"/>
</dbReference>
<dbReference type="GO" id="GO:0030992">
    <property type="term" value="C:intraciliary transport particle B"/>
    <property type="evidence" value="ECO:0007669"/>
    <property type="project" value="TreeGrafter"/>
</dbReference>
<proteinExistence type="inferred from homology"/>
<dbReference type="InterPro" id="IPR011990">
    <property type="entry name" value="TPR-like_helical_dom_sf"/>
</dbReference>
<evidence type="ECO:0000256" key="5">
    <source>
        <dbReference type="ARBA" id="ARBA00023273"/>
    </source>
</evidence>
<keyword evidence="6" id="KW-1185">Reference proteome</keyword>
<dbReference type="GeneID" id="34621296"/>
<sequence length="662" mass="73724">MSRLGSTLIRQGGSLTSCATQEGTEIRAIHAASNNRNGTKRDSLPNLADLLCSRNFKSAVSLLQKERSSGRSRPKSDLWLGYCLFHAREYKEALAVYERLMRVSGLPTEWERTDCEKYSLPSAASAETSAGTCNNELSSDEKEQLPLLKGLCHFALQQPEKGLAEIRHAKPGPMQRRLLLLLRMQWQHQDPRGTPFSKEPDSWEDIDRAIESLEEGDRDDQLCAAAAYFSRCRYQKGADLYGSLLSADPKATALKVYRALCCFRLGNVQEAERLTQEYLAQHPGSLFASNLLWCCLVTQGQKEAAQKFLQGLCEEMQLRVEDLMALSETLRPNLCFVQGASRELPAILEPLVGVLPEARYNLALFHLQRDKPEDALALLREPLLLSNASVFLEKALKAGALLMLGQCGGREALLTEAQSLFQEVASSKQAPEDCPLKLQCAMYSFCLQGEHQKAWACSERLLACGNKQPALHWTRMLLAASMGIYEEALACILAIDDKTCALFSFTRNPPRASQPIFNAQCRVVGLLLCRHGIEECYPCWFVRLHVKAQRPEDGFRFCMQQQGTPGFLPLLQQFAADCHVTKQYRSALEAFAVLEQVQPNHETHRGFCAAAAGLILQIACGQQTVEAIPWLLQLLNSSQGSSVTDLKAAAQRVALDFEKQQH</sequence>
<protein>
    <submittedName>
        <fullName evidence="7">Intraflagellar transport protein 56</fullName>
    </submittedName>
</protein>
<comment type="similarity">
    <text evidence="2">Belongs to the IFT56 family.</text>
</comment>
<dbReference type="GO" id="GO:0036064">
    <property type="term" value="C:ciliary basal body"/>
    <property type="evidence" value="ECO:0007669"/>
    <property type="project" value="TreeGrafter"/>
</dbReference>
<reference evidence="7" key="1">
    <citation type="submission" date="2025-08" db="UniProtKB">
        <authorList>
            <consortium name="RefSeq"/>
        </authorList>
    </citation>
    <scope>IDENTIFICATION</scope>
</reference>